<dbReference type="AlphaFoldDB" id="A0A2L0EUF0"/>
<feature type="transmembrane region" description="Helical" evidence="3">
    <location>
        <begin position="138"/>
        <end position="157"/>
    </location>
</feature>
<feature type="transmembrane region" description="Helical" evidence="3">
    <location>
        <begin position="69"/>
        <end position="89"/>
    </location>
</feature>
<proteinExistence type="inferred from homology"/>
<feature type="transmembrane region" description="Helical" evidence="3">
    <location>
        <begin position="163"/>
        <end position="183"/>
    </location>
</feature>
<protein>
    <recommendedName>
        <fullName evidence="4">Sulfatase N-terminal domain-containing protein</fullName>
    </recommendedName>
</protein>
<accession>A0A2L0EUF0</accession>
<evidence type="ECO:0000256" key="1">
    <source>
        <dbReference type="ARBA" id="ARBA00008779"/>
    </source>
</evidence>
<dbReference type="GO" id="GO:0004065">
    <property type="term" value="F:arylsulfatase activity"/>
    <property type="evidence" value="ECO:0007669"/>
    <property type="project" value="TreeGrafter"/>
</dbReference>
<dbReference type="Proteomes" id="UP000238348">
    <property type="component" value="Chromosome"/>
</dbReference>
<dbReference type="SUPFAM" id="SSF53649">
    <property type="entry name" value="Alkaline phosphatase-like"/>
    <property type="match status" value="1"/>
</dbReference>
<dbReference type="InterPro" id="IPR016024">
    <property type="entry name" value="ARM-type_fold"/>
</dbReference>
<evidence type="ECO:0000256" key="2">
    <source>
        <dbReference type="SAM" id="MobiDB-lite"/>
    </source>
</evidence>
<dbReference type="Gene3D" id="3.40.720.10">
    <property type="entry name" value="Alkaline Phosphatase, subunit A"/>
    <property type="match status" value="1"/>
</dbReference>
<gene>
    <name evidence="5" type="ORF">SOCE26_043660</name>
</gene>
<evidence type="ECO:0000259" key="4">
    <source>
        <dbReference type="Pfam" id="PF00884"/>
    </source>
</evidence>
<feature type="transmembrane region" description="Helical" evidence="3">
    <location>
        <begin position="101"/>
        <end position="118"/>
    </location>
</feature>
<dbReference type="CDD" id="cd16148">
    <property type="entry name" value="sulfatase_like"/>
    <property type="match status" value="1"/>
</dbReference>
<dbReference type="SMART" id="SM00567">
    <property type="entry name" value="EZ_HEAT"/>
    <property type="match status" value="4"/>
</dbReference>
<feature type="compositionally biased region" description="Low complexity" evidence="2">
    <location>
        <begin position="1059"/>
        <end position="1068"/>
    </location>
</feature>
<keyword evidence="3" id="KW-1133">Transmembrane helix</keyword>
<evidence type="ECO:0000313" key="5">
    <source>
        <dbReference type="EMBL" id="AUX42926.1"/>
    </source>
</evidence>
<dbReference type="EMBL" id="CP012673">
    <property type="protein sequence ID" value="AUX42926.1"/>
    <property type="molecule type" value="Genomic_DNA"/>
</dbReference>
<dbReference type="Gene3D" id="1.25.10.10">
    <property type="entry name" value="Leucine-rich Repeat Variant"/>
    <property type="match status" value="2"/>
</dbReference>
<reference evidence="5 6" key="1">
    <citation type="submission" date="2015-09" db="EMBL/GenBank/DDBJ databases">
        <title>Sorangium comparison.</title>
        <authorList>
            <person name="Zaburannyi N."/>
            <person name="Bunk B."/>
            <person name="Overmann J."/>
            <person name="Mueller R."/>
        </authorList>
    </citation>
    <scope>NUCLEOTIDE SEQUENCE [LARGE SCALE GENOMIC DNA]</scope>
    <source>
        <strain evidence="5 6">So ce26</strain>
    </source>
</reference>
<dbReference type="SUPFAM" id="SSF48371">
    <property type="entry name" value="ARM repeat"/>
    <property type="match status" value="1"/>
</dbReference>
<feature type="domain" description="Sulfatase N-terminal" evidence="4">
    <location>
        <begin position="278"/>
        <end position="538"/>
    </location>
</feature>
<feature type="transmembrane region" description="Helical" evidence="3">
    <location>
        <begin position="40"/>
        <end position="62"/>
    </location>
</feature>
<dbReference type="InterPro" id="IPR004155">
    <property type="entry name" value="PBS_lyase_HEAT"/>
</dbReference>
<keyword evidence="3" id="KW-0812">Transmembrane</keyword>
<sequence length="1068" mass="113019">MADAYLALAALAVAELVVVGVLRWREFVGSFEFSRALRDLLPLALSAAAPCAAVLGAVLEIAMRAERRAFRAAATLLAGAFGAAVAFGVSTGRMLEGGRRAPFIAAVALLAAGATYALGPRVARTLKRARAAGHGKWLVLAVLAAVVLIEIANARVLPRLYPAFHLGLAALTLAAATFATPALPARASEEGDWLARRSPRLVRAALALVLFAFGAALAPGAADRLAQADNIRLIYASHGPLLGHVVELAAVLSPPAPLDAAPLDERASGHAIDLRGRDIVLISVDALRADHVGAYGYGRKITPNLDRLAAEGVVFEAAYTPTPHTSYAVSSLMTGKYLRPLVLQGLGEDSETFAQHLRRYGYKTAGFYPPAVFFIDGERFGALRDRALDFEYQKIEFANAPLRVEQVRSYMAGLAPEQRAFLWVHLFEPHEPYEAHPEHPLGDRDIDRYDAEIAAADAGVGAIVDDIRRDRPNAVVIVTADHGEEFGEHGGRYHGTTVYEEQARVPLIVSAPGVISPRRVQAPVQLVDVLPTVLAGLGIPRPARVRGTDLGPLLAAGDEAAEQGKAPPGAPPALPGFAFAETDTQTLLAKGTLRLVCARKIGACALYDVATDPRQTQDVSALRPAELGAMRSELRAVEASHGRYEVRGLRQEGKGWPDALRRGIAGDADAVVEVAALLDDADVAIRRKAGEVLFDLRRSEAAPSLRLALVRDEDDEVRRWAALSLTRLGEGAPLTRDLVVDPDRKWRRLAALALAESGDRRGDDVLVAWLRQVVRGAEQDDGAEVTPFERAREIVDALAKIRVKAALPPLIAALGDVRLRPYAAAALAAIGEDAARPALAERLSQEPYQTARVAIAEALVKLGAGPELRAPLLRMLGTPDPLPGGLGLALRADILDLLGGPRERDLGRLRRFAKSGVGLGVVIPKAGNGKGVRVLCRARTDDGRPGEVRFGAPVRGSRPPKRDGDSIVPASAPELDPERAVTLAIPPGSEPTEAFATLPPAAGATPGSFGNFVVYATQNVEVQACAVVPLSDEIPPPPPAPWSPGDAGGPGARPRPGDDGAPAAHRPD</sequence>
<organism evidence="5 6">
    <name type="scientific">Sorangium cellulosum</name>
    <name type="common">Polyangium cellulosum</name>
    <dbReference type="NCBI Taxonomy" id="56"/>
    <lineage>
        <taxon>Bacteria</taxon>
        <taxon>Pseudomonadati</taxon>
        <taxon>Myxococcota</taxon>
        <taxon>Polyangia</taxon>
        <taxon>Polyangiales</taxon>
        <taxon>Polyangiaceae</taxon>
        <taxon>Sorangium</taxon>
    </lineage>
</organism>
<dbReference type="InterPro" id="IPR017850">
    <property type="entry name" value="Alkaline_phosphatase_core_sf"/>
</dbReference>
<feature type="region of interest" description="Disordered" evidence="2">
    <location>
        <begin position="1030"/>
        <end position="1068"/>
    </location>
</feature>
<keyword evidence="3" id="KW-0472">Membrane</keyword>
<name>A0A2L0EUF0_SORCE</name>
<evidence type="ECO:0000256" key="3">
    <source>
        <dbReference type="SAM" id="Phobius"/>
    </source>
</evidence>
<dbReference type="PANTHER" id="PTHR42693">
    <property type="entry name" value="ARYLSULFATASE FAMILY MEMBER"/>
    <property type="match status" value="1"/>
</dbReference>
<dbReference type="Pfam" id="PF00884">
    <property type="entry name" value="Sulfatase"/>
    <property type="match status" value="1"/>
</dbReference>
<dbReference type="InterPro" id="IPR050738">
    <property type="entry name" value="Sulfatase"/>
</dbReference>
<dbReference type="RefSeq" id="WP_234023868.1">
    <property type="nucleotide sequence ID" value="NZ_CP012673.1"/>
</dbReference>
<comment type="similarity">
    <text evidence="1">Belongs to the sulfatase family.</text>
</comment>
<feature type="region of interest" description="Disordered" evidence="2">
    <location>
        <begin position="953"/>
        <end position="975"/>
    </location>
</feature>
<dbReference type="InterPro" id="IPR000917">
    <property type="entry name" value="Sulfatase_N"/>
</dbReference>
<dbReference type="PANTHER" id="PTHR42693:SF33">
    <property type="entry name" value="ARYLSULFATASE"/>
    <property type="match status" value="1"/>
</dbReference>
<feature type="transmembrane region" description="Helical" evidence="3">
    <location>
        <begin position="204"/>
        <end position="222"/>
    </location>
</feature>
<evidence type="ECO:0000313" key="6">
    <source>
        <dbReference type="Proteomes" id="UP000238348"/>
    </source>
</evidence>
<dbReference type="InterPro" id="IPR011989">
    <property type="entry name" value="ARM-like"/>
</dbReference>